<accession>A0ABW8YUW4</accession>
<evidence type="ECO:0000313" key="2">
    <source>
        <dbReference type="EMBL" id="MFL9843332.1"/>
    </source>
</evidence>
<dbReference type="EMBL" id="JBELPZ010000002">
    <property type="protein sequence ID" value="MFL9843332.1"/>
    <property type="molecule type" value="Genomic_DNA"/>
</dbReference>
<evidence type="ECO:0000256" key="1">
    <source>
        <dbReference type="SAM" id="Phobius"/>
    </source>
</evidence>
<keyword evidence="1" id="KW-1133">Transmembrane helix</keyword>
<proteinExistence type="predicted"/>
<protein>
    <submittedName>
        <fullName evidence="2">DUF2752 domain-containing protein</fullName>
    </submittedName>
</protein>
<gene>
    <name evidence="2" type="ORF">ABS766_02760</name>
</gene>
<evidence type="ECO:0000313" key="3">
    <source>
        <dbReference type="Proteomes" id="UP001629156"/>
    </source>
</evidence>
<dbReference type="RefSeq" id="WP_408083579.1">
    <property type="nucleotide sequence ID" value="NZ_JBELPZ010000002.1"/>
</dbReference>
<organism evidence="2 3">
    <name type="scientific">Flavobacterium rhizosphaerae</name>
    <dbReference type="NCBI Taxonomy" id="3163298"/>
    <lineage>
        <taxon>Bacteria</taxon>
        <taxon>Pseudomonadati</taxon>
        <taxon>Bacteroidota</taxon>
        <taxon>Flavobacteriia</taxon>
        <taxon>Flavobacteriales</taxon>
        <taxon>Flavobacteriaceae</taxon>
        <taxon>Flavobacterium</taxon>
    </lineage>
</organism>
<keyword evidence="1" id="KW-0812">Transmembrane</keyword>
<sequence length="136" mass="15316">MTKKRLYLLTGLLLVAGYGYLCWAFLFNNHTHSTTTLCLFKNTTGLPCPGCGSTRAVLTLAQGHVIKAVLINPLGIFIALFMLIAPLWLGYDLFTNKNTYHKAYHKTEEVLKTKWVIAFFVIATAANWLWNIHKGL</sequence>
<comment type="caution">
    <text evidence="2">The sequence shown here is derived from an EMBL/GenBank/DDBJ whole genome shotgun (WGS) entry which is preliminary data.</text>
</comment>
<dbReference type="InterPro" id="IPR021215">
    <property type="entry name" value="DUF2752"/>
</dbReference>
<reference evidence="2 3" key="1">
    <citation type="submission" date="2024-06" db="EMBL/GenBank/DDBJ databases">
        <authorList>
            <person name="Kaempfer P."/>
            <person name="Viver T."/>
        </authorList>
    </citation>
    <scope>NUCLEOTIDE SEQUENCE [LARGE SCALE GENOMIC DNA]</scope>
    <source>
        <strain evidence="2 3">ST-119</strain>
    </source>
</reference>
<keyword evidence="1" id="KW-0472">Membrane</keyword>
<keyword evidence="3" id="KW-1185">Reference proteome</keyword>
<name>A0ABW8YUW4_9FLAO</name>
<feature type="transmembrane region" description="Helical" evidence="1">
    <location>
        <begin position="7"/>
        <end position="27"/>
    </location>
</feature>
<feature type="transmembrane region" description="Helical" evidence="1">
    <location>
        <begin position="74"/>
        <end position="94"/>
    </location>
</feature>
<feature type="transmembrane region" description="Helical" evidence="1">
    <location>
        <begin position="115"/>
        <end position="133"/>
    </location>
</feature>
<dbReference type="Proteomes" id="UP001629156">
    <property type="component" value="Unassembled WGS sequence"/>
</dbReference>
<dbReference type="Pfam" id="PF10825">
    <property type="entry name" value="DUF2752"/>
    <property type="match status" value="1"/>
</dbReference>